<protein>
    <submittedName>
        <fullName evidence="1">Uncharacterized protein</fullName>
    </submittedName>
</protein>
<dbReference type="AlphaFoldDB" id="A0A0E4CTW8"/>
<dbReference type="HOGENOM" id="CLU_2718579_0_0_9"/>
<proteinExistence type="predicted"/>
<organism evidence="1 2">
    <name type="scientific">Paenibacillus riograndensis SBR5</name>
    <dbReference type="NCBI Taxonomy" id="1073571"/>
    <lineage>
        <taxon>Bacteria</taxon>
        <taxon>Bacillati</taxon>
        <taxon>Bacillota</taxon>
        <taxon>Bacilli</taxon>
        <taxon>Bacillales</taxon>
        <taxon>Paenibacillaceae</taxon>
        <taxon>Paenibacillus</taxon>
        <taxon>Paenibacillus sonchi group</taxon>
    </lineage>
</organism>
<evidence type="ECO:0000313" key="2">
    <source>
        <dbReference type="Proteomes" id="UP000033163"/>
    </source>
</evidence>
<gene>
    <name evidence="1" type="ORF">PRIO_0012</name>
</gene>
<name>A0A0E4CTW8_9BACL</name>
<accession>A0A0E4CTW8</accession>
<dbReference type="KEGG" id="pri:PRIO_0012"/>
<dbReference type="Proteomes" id="UP000033163">
    <property type="component" value="Chromosome I"/>
</dbReference>
<evidence type="ECO:0000313" key="1">
    <source>
        <dbReference type="EMBL" id="CQR51057.1"/>
    </source>
</evidence>
<reference evidence="2" key="1">
    <citation type="submission" date="2015-03" db="EMBL/GenBank/DDBJ databases">
        <authorList>
            <person name="Wibberg D."/>
        </authorList>
    </citation>
    <scope>NUCLEOTIDE SEQUENCE [LARGE SCALE GENOMIC DNA]</scope>
</reference>
<sequence>MPKKQKKPLSITQQWLHVLGGVLLSQDPSVQVPSALEGLTVVFGMGTRGTPPLSPPNGHLRCKCFRNLIPEN</sequence>
<dbReference type="EMBL" id="LN831776">
    <property type="protein sequence ID" value="CQR51057.1"/>
    <property type="molecule type" value="Genomic_DNA"/>
</dbReference>